<comment type="caution">
    <text evidence="1">The sequence shown here is derived from an EMBL/GenBank/DDBJ whole genome shotgun (WGS) entry which is preliminary data.</text>
</comment>
<gene>
    <name evidence="1" type="ORF">DPMN_079773</name>
</gene>
<reference evidence="1" key="1">
    <citation type="journal article" date="2019" name="bioRxiv">
        <title>The Genome of the Zebra Mussel, Dreissena polymorpha: A Resource for Invasive Species Research.</title>
        <authorList>
            <person name="McCartney M.A."/>
            <person name="Auch B."/>
            <person name="Kono T."/>
            <person name="Mallez S."/>
            <person name="Zhang Y."/>
            <person name="Obille A."/>
            <person name="Becker A."/>
            <person name="Abrahante J.E."/>
            <person name="Garbe J."/>
            <person name="Badalamenti J.P."/>
            <person name="Herman A."/>
            <person name="Mangelson H."/>
            <person name="Liachko I."/>
            <person name="Sullivan S."/>
            <person name="Sone E.D."/>
            <person name="Koren S."/>
            <person name="Silverstein K.A.T."/>
            <person name="Beckman K.B."/>
            <person name="Gohl D.M."/>
        </authorList>
    </citation>
    <scope>NUCLEOTIDE SEQUENCE</scope>
    <source>
        <strain evidence="1">Duluth1</strain>
        <tissue evidence="1">Whole animal</tissue>
    </source>
</reference>
<organism evidence="1 2">
    <name type="scientific">Dreissena polymorpha</name>
    <name type="common">Zebra mussel</name>
    <name type="synonym">Mytilus polymorpha</name>
    <dbReference type="NCBI Taxonomy" id="45954"/>
    <lineage>
        <taxon>Eukaryota</taxon>
        <taxon>Metazoa</taxon>
        <taxon>Spiralia</taxon>
        <taxon>Lophotrochozoa</taxon>
        <taxon>Mollusca</taxon>
        <taxon>Bivalvia</taxon>
        <taxon>Autobranchia</taxon>
        <taxon>Heteroconchia</taxon>
        <taxon>Euheterodonta</taxon>
        <taxon>Imparidentia</taxon>
        <taxon>Neoheterodontei</taxon>
        <taxon>Myida</taxon>
        <taxon>Dreissenoidea</taxon>
        <taxon>Dreissenidae</taxon>
        <taxon>Dreissena</taxon>
    </lineage>
</organism>
<reference evidence="1" key="2">
    <citation type="submission" date="2020-11" db="EMBL/GenBank/DDBJ databases">
        <authorList>
            <person name="McCartney M.A."/>
            <person name="Auch B."/>
            <person name="Kono T."/>
            <person name="Mallez S."/>
            <person name="Becker A."/>
            <person name="Gohl D.M."/>
            <person name="Silverstein K.A.T."/>
            <person name="Koren S."/>
            <person name="Bechman K.B."/>
            <person name="Herman A."/>
            <person name="Abrahante J.E."/>
            <person name="Garbe J."/>
        </authorList>
    </citation>
    <scope>NUCLEOTIDE SEQUENCE</scope>
    <source>
        <strain evidence="1">Duluth1</strain>
        <tissue evidence="1">Whole animal</tissue>
    </source>
</reference>
<proteinExistence type="predicted"/>
<accession>A0A9D3YUD3</accession>
<sequence>MEKQEKNIVGIISPFDCTRAFKRLRSGIVYVCDIVLEPLRTNSKTPECPAIANTPETSRTRSSYTNCGCLGLVIQQQRNDYHAHQETHHHLK</sequence>
<dbReference type="AlphaFoldDB" id="A0A9D3YUD3"/>
<dbReference type="EMBL" id="JAIWYP010000015">
    <property type="protein sequence ID" value="KAH3704711.1"/>
    <property type="molecule type" value="Genomic_DNA"/>
</dbReference>
<keyword evidence="2" id="KW-1185">Reference proteome</keyword>
<name>A0A9D3YUD3_DREPO</name>
<evidence type="ECO:0000313" key="2">
    <source>
        <dbReference type="Proteomes" id="UP000828390"/>
    </source>
</evidence>
<protein>
    <submittedName>
        <fullName evidence="1">Uncharacterized protein</fullName>
    </submittedName>
</protein>
<dbReference type="Proteomes" id="UP000828390">
    <property type="component" value="Unassembled WGS sequence"/>
</dbReference>
<evidence type="ECO:0000313" key="1">
    <source>
        <dbReference type="EMBL" id="KAH3704711.1"/>
    </source>
</evidence>